<dbReference type="RefSeq" id="XP_010249827.1">
    <property type="nucleotide sequence ID" value="XM_010251525.2"/>
</dbReference>
<proteinExistence type="predicted"/>
<dbReference type="KEGG" id="nnu:104592260"/>
<evidence type="ECO:0000313" key="2">
    <source>
        <dbReference type="RefSeq" id="XP_010249827.1"/>
    </source>
</evidence>
<dbReference type="OrthoDB" id="653285at2759"/>
<protein>
    <submittedName>
        <fullName evidence="2">Thionin-like protein 2</fullName>
    </submittedName>
</protein>
<dbReference type="OMA" id="KQVRCAV"/>
<dbReference type="eggNOG" id="ENOG502S8HN">
    <property type="taxonomic scope" value="Eukaryota"/>
</dbReference>
<dbReference type="Proteomes" id="UP000189703">
    <property type="component" value="Unplaced"/>
</dbReference>
<dbReference type="PANTHER" id="PTHR36312">
    <property type="entry name" value="THIONIN-LIKE PROTEIN 1"/>
    <property type="match status" value="1"/>
</dbReference>
<dbReference type="InterPro" id="IPR038975">
    <property type="entry name" value="THNL"/>
</dbReference>
<dbReference type="PANTHER" id="PTHR36312:SF1">
    <property type="entry name" value="OS01G0594500 PROTEIN"/>
    <property type="match status" value="1"/>
</dbReference>
<accession>A0A1U7Z8R7</accession>
<keyword evidence="1" id="KW-1185">Reference proteome</keyword>
<sequence length="110" mass="11898">MEGKCVKGALVMIMVVGLVAGQTTADSFKDCYVKCFLLCLITPNTTALSCSWQCLKECITPPFLSDDAHYYCSLGCASSLCTNLSTKKKPGAEDVEGCVNGCSRMCRKKY</sequence>
<reference evidence="2" key="1">
    <citation type="submission" date="2025-08" db="UniProtKB">
        <authorList>
            <consortium name="RefSeq"/>
        </authorList>
    </citation>
    <scope>IDENTIFICATION</scope>
</reference>
<dbReference type="GeneID" id="104592260"/>
<evidence type="ECO:0000313" key="1">
    <source>
        <dbReference type="Proteomes" id="UP000189703"/>
    </source>
</evidence>
<name>A0A1U7Z8R7_NELNU</name>
<organism evidence="1 2">
    <name type="scientific">Nelumbo nucifera</name>
    <name type="common">Sacred lotus</name>
    <dbReference type="NCBI Taxonomy" id="4432"/>
    <lineage>
        <taxon>Eukaryota</taxon>
        <taxon>Viridiplantae</taxon>
        <taxon>Streptophyta</taxon>
        <taxon>Embryophyta</taxon>
        <taxon>Tracheophyta</taxon>
        <taxon>Spermatophyta</taxon>
        <taxon>Magnoliopsida</taxon>
        <taxon>Proteales</taxon>
        <taxon>Nelumbonaceae</taxon>
        <taxon>Nelumbo</taxon>
    </lineage>
</organism>
<gene>
    <name evidence="2" type="primary">LOC104592260</name>
</gene>
<dbReference type="AlphaFoldDB" id="A0A1U7Z8R7"/>